<dbReference type="EMBL" id="WIXE01021285">
    <property type="protein sequence ID" value="KAK5968519.1"/>
    <property type="molecule type" value="Genomic_DNA"/>
</dbReference>
<reference evidence="2 3" key="1">
    <citation type="submission" date="2019-10" db="EMBL/GenBank/DDBJ databases">
        <title>Assembly and Annotation for the nematode Trichostrongylus colubriformis.</title>
        <authorList>
            <person name="Martin J."/>
        </authorList>
    </citation>
    <scope>NUCLEOTIDE SEQUENCE [LARGE SCALE GENOMIC DNA]</scope>
    <source>
        <strain evidence="2">G859</strain>
        <tissue evidence="2">Whole worm</tissue>
    </source>
</reference>
<dbReference type="AlphaFoldDB" id="A0AAN8IBU5"/>
<comment type="caution">
    <text evidence="2">The sequence shown here is derived from an EMBL/GenBank/DDBJ whole genome shotgun (WGS) entry which is preliminary data.</text>
</comment>
<gene>
    <name evidence="2" type="ORF">GCK32_001087</name>
</gene>
<dbReference type="Proteomes" id="UP001331761">
    <property type="component" value="Unassembled WGS sequence"/>
</dbReference>
<evidence type="ECO:0000313" key="3">
    <source>
        <dbReference type="Proteomes" id="UP001331761"/>
    </source>
</evidence>
<evidence type="ECO:0000256" key="1">
    <source>
        <dbReference type="SAM" id="MobiDB-lite"/>
    </source>
</evidence>
<sequence length="104" mass="11877">MEEEVIATSPPAKRHVEDAIGNMAESEPPRDNPQSGPKQKSSSEREKNSKYAHKERKEPKPMSCRRSAASLIHMSFNREYSIFEVTQKRVSFSFDCEMMGSVQK</sequence>
<name>A0AAN8IBU5_TRICO</name>
<evidence type="ECO:0000313" key="2">
    <source>
        <dbReference type="EMBL" id="KAK5968519.1"/>
    </source>
</evidence>
<proteinExistence type="predicted"/>
<accession>A0AAN8IBU5</accession>
<keyword evidence="3" id="KW-1185">Reference proteome</keyword>
<feature type="region of interest" description="Disordered" evidence="1">
    <location>
        <begin position="1"/>
        <end position="66"/>
    </location>
</feature>
<protein>
    <submittedName>
        <fullName evidence="2">Uncharacterized protein</fullName>
    </submittedName>
</protein>
<organism evidence="2 3">
    <name type="scientific">Trichostrongylus colubriformis</name>
    <name type="common">Black scour worm</name>
    <dbReference type="NCBI Taxonomy" id="6319"/>
    <lineage>
        <taxon>Eukaryota</taxon>
        <taxon>Metazoa</taxon>
        <taxon>Ecdysozoa</taxon>
        <taxon>Nematoda</taxon>
        <taxon>Chromadorea</taxon>
        <taxon>Rhabditida</taxon>
        <taxon>Rhabditina</taxon>
        <taxon>Rhabditomorpha</taxon>
        <taxon>Strongyloidea</taxon>
        <taxon>Trichostrongylidae</taxon>
        <taxon>Trichostrongylus</taxon>
    </lineage>
</organism>